<keyword evidence="3" id="KW-1185">Reference proteome</keyword>
<organism evidence="2 3">
    <name type="scientific">Cymbomonas tetramitiformis</name>
    <dbReference type="NCBI Taxonomy" id="36881"/>
    <lineage>
        <taxon>Eukaryota</taxon>
        <taxon>Viridiplantae</taxon>
        <taxon>Chlorophyta</taxon>
        <taxon>Pyramimonadophyceae</taxon>
        <taxon>Pyramimonadales</taxon>
        <taxon>Pyramimonadaceae</taxon>
        <taxon>Cymbomonas</taxon>
    </lineage>
</organism>
<gene>
    <name evidence="2" type="ORF">CYMTET_37318</name>
</gene>
<comment type="caution">
    <text evidence="2">The sequence shown here is derived from an EMBL/GenBank/DDBJ whole genome shotgun (WGS) entry which is preliminary data.</text>
</comment>
<evidence type="ECO:0000313" key="3">
    <source>
        <dbReference type="Proteomes" id="UP001190700"/>
    </source>
</evidence>
<dbReference type="AlphaFoldDB" id="A0AAE0CFH8"/>
<reference evidence="2 3" key="1">
    <citation type="journal article" date="2015" name="Genome Biol. Evol.">
        <title>Comparative Genomics of a Bacterivorous Green Alga Reveals Evolutionary Causalities and Consequences of Phago-Mixotrophic Mode of Nutrition.</title>
        <authorList>
            <person name="Burns J.A."/>
            <person name="Paasch A."/>
            <person name="Narechania A."/>
            <person name="Kim E."/>
        </authorList>
    </citation>
    <scope>NUCLEOTIDE SEQUENCE [LARGE SCALE GENOMIC DNA]</scope>
    <source>
        <strain evidence="2 3">PLY_AMNH</strain>
    </source>
</reference>
<feature type="compositionally biased region" description="Acidic residues" evidence="1">
    <location>
        <begin position="42"/>
        <end position="66"/>
    </location>
</feature>
<sequence>MDDKEGGHAEEAGRTSAQDEVLHAHEGDEDAGGPMTMHGDGEPEDGNEEDVEADEEGEHGDDGADDEGVKKQILEQLEGIVASAKELFGEETVKAHGDAWKEKKARYPEFFQELRNVIILLCADGASVWKNKAGVFPIFSEEYVRVRCMLLGVIMDYKGLVDAAKRMDVNSYKCCMKCPTKGCHSPGLSRIFYAFNQQNPPGPPDDYTHAFVKRMGEIHEILSQSGWSKAEMMERFTAIGIKLPSAMARLAKTLLGLDFNEGVRDFAKEQGVHPEWLRTNLVQNSKGQFQQ</sequence>
<evidence type="ECO:0000313" key="2">
    <source>
        <dbReference type="EMBL" id="KAK3253428.1"/>
    </source>
</evidence>
<feature type="compositionally biased region" description="Basic and acidic residues" evidence="1">
    <location>
        <begin position="1"/>
        <end position="13"/>
    </location>
</feature>
<protein>
    <submittedName>
        <fullName evidence="2">Uncharacterized protein</fullName>
    </submittedName>
</protein>
<accession>A0AAE0CFH8</accession>
<feature type="region of interest" description="Disordered" evidence="1">
    <location>
        <begin position="1"/>
        <end position="67"/>
    </location>
</feature>
<evidence type="ECO:0000256" key="1">
    <source>
        <dbReference type="SAM" id="MobiDB-lite"/>
    </source>
</evidence>
<dbReference type="EMBL" id="LGRX02024846">
    <property type="protein sequence ID" value="KAK3253428.1"/>
    <property type="molecule type" value="Genomic_DNA"/>
</dbReference>
<name>A0AAE0CFH8_9CHLO</name>
<proteinExistence type="predicted"/>
<dbReference type="Proteomes" id="UP001190700">
    <property type="component" value="Unassembled WGS sequence"/>
</dbReference>